<reference evidence="1" key="1">
    <citation type="journal article" date="2023" name="Mol. Phylogenet. Evol.">
        <title>Genome-scale phylogeny and comparative genomics of the fungal order Sordariales.</title>
        <authorList>
            <person name="Hensen N."/>
            <person name="Bonometti L."/>
            <person name="Westerberg I."/>
            <person name="Brannstrom I.O."/>
            <person name="Guillou S."/>
            <person name="Cros-Aarteil S."/>
            <person name="Calhoun S."/>
            <person name="Haridas S."/>
            <person name="Kuo A."/>
            <person name="Mondo S."/>
            <person name="Pangilinan J."/>
            <person name="Riley R."/>
            <person name="LaButti K."/>
            <person name="Andreopoulos B."/>
            <person name="Lipzen A."/>
            <person name="Chen C."/>
            <person name="Yan M."/>
            <person name="Daum C."/>
            <person name="Ng V."/>
            <person name="Clum A."/>
            <person name="Steindorff A."/>
            <person name="Ohm R.A."/>
            <person name="Martin F."/>
            <person name="Silar P."/>
            <person name="Natvig D.O."/>
            <person name="Lalanne C."/>
            <person name="Gautier V."/>
            <person name="Ament-Velasquez S.L."/>
            <person name="Kruys A."/>
            <person name="Hutchinson M.I."/>
            <person name="Powell A.J."/>
            <person name="Barry K."/>
            <person name="Miller A.N."/>
            <person name="Grigoriev I.V."/>
            <person name="Debuchy R."/>
            <person name="Gladieux P."/>
            <person name="Hiltunen Thoren M."/>
            <person name="Johannesson H."/>
        </authorList>
    </citation>
    <scope>NUCLEOTIDE SEQUENCE</scope>
    <source>
        <strain evidence="1">CBS 757.83</strain>
    </source>
</reference>
<gene>
    <name evidence="1" type="ORF">N658DRAFT_234018</name>
</gene>
<organism evidence="1 2">
    <name type="scientific">Parathielavia hyrcaniae</name>
    <dbReference type="NCBI Taxonomy" id="113614"/>
    <lineage>
        <taxon>Eukaryota</taxon>
        <taxon>Fungi</taxon>
        <taxon>Dikarya</taxon>
        <taxon>Ascomycota</taxon>
        <taxon>Pezizomycotina</taxon>
        <taxon>Sordariomycetes</taxon>
        <taxon>Sordariomycetidae</taxon>
        <taxon>Sordariales</taxon>
        <taxon>Chaetomiaceae</taxon>
        <taxon>Parathielavia</taxon>
    </lineage>
</organism>
<sequence>MPRTFALRPYQGPGAMERTQSKYPIFSTPLNAYLGELSSDCVCTVQYLPRRARVAGIISPTPRKPDATFSSSHIQPWEHEREHEDVCVHECTCTVHVLSVSGLTQRFVRPGIALRKEEERSLRATLREEILSVSGVRCPSWIGTACACRWTGDIQPRSRSPKSCICSPPLLYMSPSNSRFASQNTVVGDRGVMPGQMSYPYTLLPRAYTESAAFQTRRPAERRQPTGPPFGELASLSVLTATSLFFETPFARQSAPNQPQTPGFGSV</sequence>
<accession>A0AAN6T3X0</accession>
<dbReference type="EMBL" id="MU863627">
    <property type="protein sequence ID" value="KAK4103873.1"/>
    <property type="molecule type" value="Genomic_DNA"/>
</dbReference>
<evidence type="ECO:0000313" key="2">
    <source>
        <dbReference type="Proteomes" id="UP001305647"/>
    </source>
</evidence>
<evidence type="ECO:0000313" key="1">
    <source>
        <dbReference type="EMBL" id="KAK4103873.1"/>
    </source>
</evidence>
<keyword evidence="2" id="KW-1185">Reference proteome</keyword>
<reference evidence="1" key="2">
    <citation type="submission" date="2023-05" db="EMBL/GenBank/DDBJ databases">
        <authorList>
            <consortium name="Lawrence Berkeley National Laboratory"/>
            <person name="Steindorff A."/>
            <person name="Hensen N."/>
            <person name="Bonometti L."/>
            <person name="Westerberg I."/>
            <person name="Brannstrom I.O."/>
            <person name="Guillou S."/>
            <person name="Cros-Aarteil S."/>
            <person name="Calhoun S."/>
            <person name="Haridas S."/>
            <person name="Kuo A."/>
            <person name="Mondo S."/>
            <person name="Pangilinan J."/>
            <person name="Riley R."/>
            <person name="Labutti K."/>
            <person name="Andreopoulos B."/>
            <person name="Lipzen A."/>
            <person name="Chen C."/>
            <person name="Yanf M."/>
            <person name="Daum C."/>
            <person name="Ng V."/>
            <person name="Clum A."/>
            <person name="Ohm R."/>
            <person name="Martin F."/>
            <person name="Silar P."/>
            <person name="Natvig D."/>
            <person name="Lalanne C."/>
            <person name="Gautier V."/>
            <person name="Ament-Velasquez S.L."/>
            <person name="Kruys A."/>
            <person name="Hutchinson M.I."/>
            <person name="Powell A.J."/>
            <person name="Barry K."/>
            <person name="Miller A.N."/>
            <person name="Grigoriev I.V."/>
            <person name="Debuchy R."/>
            <person name="Gladieux P."/>
            <person name="Thoren M.H."/>
            <person name="Johannesson H."/>
        </authorList>
    </citation>
    <scope>NUCLEOTIDE SEQUENCE</scope>
    <source>
        <strain evidence="1">CBS 757.83</strain>
    </source>
</reference>
<protein>
    <submittedName>
        <fullName evidence="1">Uncharacterized protein</fullName>
    </submittedName>
</protein>
<proteinExistence type="predicted"/>
<comment type="caution">
    <text evidence="1">The sequence shown here is derived from an EMBL/GenBank/DDBJ whole genome shotgun (WGS) entry which is preliminary data.</text>
</comment>
<dbReference type="Proteomes" id="UP001305647">
    <property type="component" value="Unassembled WGS sequence"/>
</dbReference>
<dbReference type="AlphaFoldDB" id="A0AAN6T3X0"/>
<name>A0AAN6T3X0_9PEZI</name>